<feature type="binding site" evidence="10">
    <location>
        <position position="117"/>
    </location>
    <ligand>
        <name>ATP</name>
        <dbReference type="ChEBI" id="CHEBI:30616"/>
    </ligand>
</feature>
<dbReference type="GO" id="GO:0005634">
    <property type="term" value="C:nucleus"/>
    <property type="evidence" value="ECO:0007669"/>
    <property type="project" value="UniProtKB-SubCell"/>
</dbReference>
<name>A0A0N4ULA2_DRAME</name>
<comment type="function">
    <text evidence="10">Broad-specificity nucleoside monophosphate (NMP) kinase that catalyzes the reversible transfer of the terminal phosphate group between nucleoside triphosphates and monophosphates. Has also ATPase activity. Involved in the late cytoplasmic maturation steps of the 40S ribosomal particles, specifically 18S rRNA maturation. While NMP activity is not required for ribosome maturation, ATPase activity is. Associates transiently with small ribosomal subunit protein uS11. ATP hydrolysis breaks the interaction with uS11. May temporarily remove uS11 from the ribosome to enable a conformational change of the ribosomal RNA that is needed for the final maturation step of the small ribosomal subunit. Its NMP activity may have a role in nuclear energy homeostasis.</text>
</comment>
<dbReference type="HAMAP" id="MF_00039">
    <property type="entry name" value="Adenylate_kinase_AK6"/>
    <property type="match status" value="1"/>
</dbReference>
<reference evidence="14" key="1">
    <citation type="submission" date="2017-02" db="UniProtKB">
        <authorList>
            <consortium name="WormBaseParasite"/>
        </authorList>
    </citation>
    <scope>IDENTIFICATION</scope>
</reference>
<keyword evidence="8 10" id="KW-0067">ATP-binding</keyword>
<feature type="binding site" evidence="10">
    <location>
        <position position="23"/>
    </location>
    <ligand>
        <name>ATP</name>
        <dbReference type="ChEBI" id="CHEBI:30616"/>
    </ligand>
</feature>
<dbReference type="GO" id="GO:0006364">
    <property type="term" value="P:rRNA processing"/>
    <property type="evidence" value="ECO:0007669"/>
    <property type="project" value="UniProtKB-KW"/>
</dbReference>
<keyword evidence="13" id="KW-1185">Reference proteome</keyword>
<accession>A0A0N4ULA2</accession>
<feature type="region of interest" description="LID" evidence="10">
    <location>
        <begin position="116"/>
        <end position="126"/>
    </location>
</feature>
<evidence type="ECO:0000256" key="2">
    <source>
        <dbReference type="ARBA" id="ARBA00022490"/>
    </source>
</evidence>
<dbReference type="OrthoDB" id="10251185at2759"/>
<comment type="catalytic activity">
    <reaction evidence="10">
        <text>ATP + H2O = ADP + phosphate + H(+)</text>
        <dbReference type="Rhea" id="RHEA:13065"/>
        <dbReference type="ChEBI" id="CHEBI:15377"/>
        <dbReference type="ChEBI" id="CHEBI:15378"/>
        <dbReference type="ChEBI" id="CHEBI:30616"/>
        <dbReference type="ChEBI" id="CHEBI:43474"/>
        <dbReference type="ChEBI" id="CHEBI:456216"/>
    </reaction>
</comment>
<evidence type="ECO:0000313" key="13">
    <source>
        <dbReference type="Proteomes" id="UP000274756"/>
    </source>
</evidence>
<comment type="subcellular location">
    <subcellularLocation>
        <location evidence="10">Cytoplasm</location>
    </subcellularLocation>
    <subcellularLocation>
        <location evidence="10">Nucleus</location>
    </subcellularLocation>
</comment>
<dbReference type="EMBL" id="UYYG01001216">
    <property type="protein sequence ID" value="VDN60442.1"/>
    <property type="molecule type" value="Genomic_DNA"/>
</dbReference>
<sequence>MATAETRKHPNILITGTPGSGKSTLSEILAKKLGFEHINVGKLIREYELYDEYDEEMDCHVLNEDKLLDHIEDRLDSDEGGYVVDYHGCDFFPERWFDFVIVLRCNNTILYDRLKARDYSEKKIRNNLECEIFNILLEEAVESYKAEIIHEMTNETIEQMNEICEKIEQMVSAWKN</sequence>
<dbReference type="Gene3D" id="3.40.50.300">
    <property type="entry name" value="P-loop containing nucleotide triphosphate hydrolases"/>
    <property type="match status" value="1"/>
</dbReference>
<proteinExistence type="inferred from homology"/>
<dbReference type="AlphaFoldDB" id="A0A0N4ULA2"/>
<dbReference type="InterPro" id="IPR027417">
    <property type="entry name" value="P-loop_NTPase"/>
</dbReference>
<dbReference type="Pfam" id="PF13238">
    <property type="entry name" value="AAA_18"/>
    <property type="match status" value="1"/>
</dbReference>
<feature type="binding site" evidence="10">
    <location>
        <position position="21"/>
    </location>
    <ligand>
        <name>ATP</name>
        <dbReference type="ChEBI" id="CHEBI:30616"/>
    </ligand>
</feature>
<dbReference type="InterPro" id="IPR020618">
    <property type="entry name" value="Adenyl_kinase_AK6"/>
</dbReference>
<gene>
    <name evidence="11" type="ORF">DME_LOCUS10415</name>
</gene>
<comment type="caution">
    <text evidence="10">Lacks conserved residue(s) required for the propagation of feature annotation.</text>
</comment>
<comment type="catalytic activity">
    <reaction evidence="1 10">
        <text>AMP + ATP = 2 ADP</text>
        <dbReference type="Rhea" id="RHEA:12973"/>
        <dbReference type="ChEBI" id="CHEBI:30616"/>
        <dbReference type="ChEBI" id="CHEBI:456215"/>
        <dbReference type="ChEBI" id="CHEBI:456216"/>
        <dbReference type="EC" id="2.7.4.3"/>
    </reaction>
</comment>
<dbReference type="SUPFAM" id="SSF52540">
    <property type="entry name" value="P-loop containing nucleoside triphosphate hydrolases"/>
    <property type="match status" value="1"/>
</dbReference>
<dbReference type="EC" id="2.7.4.3" evidence="10"/>
<reference evidence="11 13" key="2">
    <citation type="submission" date="2018-11" db="EMBL/GenBank/DDBJ databases">
        <authorList>
            <consortium name="Pathogen Informatics"/>
        </authorList>
    </citation>
    <scope>NUCLEOTIDE SEQUENCE [LARGE SCALE GENOMIC DNA]</scope>
</reference>
<organism evidence="12 14">
    <name type="scientific">Dracunculus medinensis</name>
    <name type="common">Guinea worm</name>
    <dbReference type="NCBI Taxonomy" id="318479"/>
    <lineage>
        <taxon>Eukaryota</taxon>
        <taxon>Metazoa</taxon>
        <taxon>Ecdysozoa</taxon>
        <taxon>Nematoda</taxon>
        <taxon>Chromadorea</taxon>
        <taxon>Rhabditida</taxon>
        <taxon>Spirurina</taxon>
        <taxon>Dracunculoidea</taxon>
        <taxon>Dracunculidae</taxon>
        <taxon>Dracunculus</taxon>
    </lineage>
</organism>
<keyword evidence="4 10" id="KW-0698">rRNA processing</keyword>
<dbReference type="WBParaSite" id="DME_0000856801-mRNA-1">
    <property type="protein sequence ID" value="DME_0000856801-mRNA-1"/>
    <property type="gene ID" value="DME_0000856801"/>
</dbReference>
<evidence type="ECO:0000256" key="3">
    <source>
        <dbReference type="ARBA" id="ARBA00022517"/>
    </source>
</evidence>
<feature type="region of interest" description="NMPbind" evidence="10">
    <location>
        <begin position="39"/>
        <end position="62"/>
    </location>
</feature>
<comment type="similarity">
    <text evidence="10">Belongs to the adenylate kinase family. AK6 subfamily.</text>
</comment>
<dbReference type="Proteomes" id="UP000274756">
    <property type="component" value="Unassembled WGS sequence"/>
</dbReference>
<keyword evidence="2 10" id="KW-0963">Cytoplasm</keyword>
<keyword evidence="3 10" id="KW-0690">Ribosome biogenesis</keyword>
<dbReference type="FunFam" id="3.40.50.300:FF:000372">
    <property type="entry name" value="Adenylate kinase isoenzyme 6 homolog"/>
    <property type="match status" value="1"/>
</dbReference>
<feature type="binding site" evidence="10">
    <location>
        <position position="19"/>
    </location>
    <ligand>
        <name>ATP</name>
        <dbReference type="ChEBI" id="CHEBI:30616"/>
    </ligand>
</feature>
<protein>
    <recommendedName>
        <fullName evidence="10">Adenylate kinase isoenzyme 6 homolog</fullName>
        <shortName evidence="10">AK6</shortName>
        <ecNumber evidence="10">2.7.4.3</ecNumber>
    </recommendedName>
    <alternativeName>
        <fullName evidence="10">Dual activity adenylate kinase/ATPase</fullName>
        <shortName evidence="10">AK/ATPase</shortName>
    </alternativeName>
</protein>
<keyword evidence="9 10" id="KW-0539">Nucleus</keyword>
<evidence type="ECO:0000313" key="11">
    <source>
        <dbReference type="EMBL" id="VDN60442.1"/>
    </source>
</evidence>
<dbReference type="GO" id="GO:0004017">
    <property type="term" value="F:AMP kinase activity"/>
    <property type="evidence" value="ECO:0007669"/>
    <property type="project" value="UniProtKB-UniRule"/>
</dbReference>
<evidence type="ECO:0000256" key="4">
    <source>
        <dbReference type="ARBA" id="ARBA00022552"/>
    </source>
</evidence>
<keyword evidence="7 10" id="KW-0418">Kinase</keyword>
<dbReference type="GO" id="GO:0042274">
    <property type="term" value="P:ribosomal small subunit biogenesis"/>
    <property type="evidence" value="ECO:0007669"/>
    <property type="project" value="UniProtKB-UniRule"/>
</dbReference>
<evidence type="ECO:0000256" key="6">
    <source>
        <dbReference type="ARBA" id="ARBA00022741"/>
    </source>
</evidence>
<dbReference type="GO" id="GO:0016887">
    <property type="term" value="F:ATP hydrolysis activity"/>
    <property type="evidence" value="ECO:0007669"/>
    <property type="project" value="UniProtKB-UniRule"/>
</dbReference>
<feature type="binding site" evidence="10">
    <location>
        <position position="22"/>
    </location>
    <ligand>
        <name>ATP</name>
        <dbReference type="ChEBI" id="CHEBI:30616"/>
    </ligand>
</feature>
<dbReference type="GO" id="GO:0005524">
    <property type="term" value="F:ATP binding"/>
    <property type="evidence" value="ECO:0007669"/>
    <property type="project" value="UniProtKB-KW"/>
</dbReference>
<evidence type="ECO:0000256" key="10">
    <source>
        <dbReference type="HAMAP-Rule" id="MF_03173"/>
    </source>
</evidence>
<comment type="subunit">
    <text evidence="10">Monomer and homodimer. Interacts with small ribosomal subunit protein uS11. Not a structural component of 43S pre-ribosomes, but transiently interacts with them by binding to uS11.</text>
</comment>
<evidence type="ECO:0000313" key="12">
    <source>
        <dbReference type="Proteomes" id="UP000038040"/>
    </source>
</evidence>
<dbReference type="PANTHER" id="PTHR12595">
    <property type="entry name" value="POS9-ACTIVATING FACTOR FAP7-RELATED"/>
    <property type="match status" value="1"/>
</dbReference>
<evidence type="ECO:0000313" key="14">
    <source>
        <dbReference type="WBParaSite" id="DME_0000856801-mRNA-1"/>
    </source>
</evidence>
<dbReference type="GO" id="GO:0005737">
    <property type="term" value="C:cytoplasm"/>
    <property type="evidence" value="ECO:0007669"/>
    <property type="project" value="UniProtKB-SubCell"/>
</dbReference>
<dbReference type="PANTHER" id="PTHR12595:SF0">
    <property type="entry name" value="ADENYLATE KINASE ISOENZYME 6"/>
    <property type="match status" value="1"/>
</dbReference>
<keyword evidence="6 10" id="KW-0547">Nucleotide-binding</keyword>
<evidence type="ECO:0000256" key="5">
    <source>
        <dbReference type="ARBA" id="ARBA00022679"/>
    </source>
</evidence>
<keyword evidence="5 10" id="KW-0808">Transferase</keyword>
<evidence type="ECO:0000256" key="1">
    <source>
        <dbReference type="ARBA" id="ARBA00000582"/>
    </source>
</evidence>
<feature type="binding site" evidence="10">
    <location>
        <position position="24"/>
    </location>
    <ligand>
        <name>ATP</name>
        <dbReference type="ChEBI" id="CHEBI:30616"/>
    </ligand>
</feature>
<evidence type="ECO:0000256" key="7">
    <source>
        <dbReference type="ARBA" id="ARBA00022777"/>
    </source>
</evidence>
<evidence type="ECO:0000256" key="8">
    <source>
        <dbReference type="ARBA" id="ARBA00022840"/>
    </source>
</evidence>
<evidence type="ECO:0000256" key="9">
    <source>
        <dbReference type="ARBA" id="ARBA00023242"/>
    </source>
</evidence>
<dbReference type="STRING" id="318479.A0A0N4ULA2"/>
<dbReference type="Proteomes" id="UP000038040">
    <property type="component" value="Unplaced"/>
</dbReference>